<reference evidence="1 2" key="1">
    <citation type="submission" date="2016-07" db="EMBL/GenBank/DDBJ databases">
        <title>Pervasive Adenine N6-methylation of Active Genes in Fungi.</title>
        <authorList>
            <consortium name="DOE Joint Genome Institute"/>
            <person name="Mondo S.J."/>
            <person name="Dannebaum R.O."/>
            <person name="Kuo R.C."/>
            <person name="Labutti K."/>
            <person name="Haridas S."/>
            <person name="Kuo A."/>
            <person name="Salamov A."/>
            <person name="Ahrendt S.R."/>
            <person name="Lipzen A."/>
            <person name="Sullivan W."/>
            <person name="Andreopoulos W.B."/>
            <person name="Clum A."/>
            <person name="Lindquist E."/>
            <person name="Daum C."/>
            <person name="Ramamoorthy G.K."/>
            <person name="Gryganskyi A."/>
            <person name="Culley D."/>
            <person name="Magnuson J.K."/>
            <person name="James T.Y."/>
            <person name="O'Malley M.A."/>
            <person name="Stajich J.E."/>
            <person name="Spatafora J.W."/>
            <person name="Visel A."/>
            <person name="Grigoriev I.V."/>
        </authorList>
    </citation>
    <scope>NUCLEOTIDE SEQUENCE [LARGE SCALE GENOMIC DNA]</scope>
    <source>
        <strain evidence="1 2">ATCC 12442</strain>
    </source>
</reference>
<gene>
    <name evidence="1" type="ORF">DL89DRAFT_260496</name>
</gene>
<comment type="caution">
    <text evidence="1">The sequence shown here is derived from an EMBL/GenBank/DDBJ whole genome shotgun (WGS) entry which is preliminary data.</text>
</comment>
<protein>
    <submittedName>
        <fullName evidence="1">Uncharacterized protein</fullName>
    </submittedName>
</protein>
<name>A0A1Y1VZC6_9FUNG</name>
<proteinExistence type="predicted"/>
<dbReference type="OrthoDB" id="5546753at2759"/>
<sequence>MNFEDTQVVVHALPVDEELPPYTPFQPTFLGDDLTVPSDTNSLQIRRPVSGSSSVRSVVEPTELHVTANGPLTRATQVLDPTHSTQLTFEGFAQTRVLLVVDEENRYGGYLFIDSRFEAAQEPACAVSAASKLITKPDERILEFGLGNAPAACLVKAECRIVVPSSATVPAIRLRLPANSHLSASGITCTQLARLDLAAVACVARLRDMSLHSLRLAVADGRLDIERISVQDCAEFIAIKGEHTIAECTAGQGIRINAPEGRLEISNAKTTTMSVSAKSSTLVVRATAADKVSVQTTDGPVTLEDVTAATIAVKSSHAPVRGSWTVSKALTIEAEAAIVQGRLTVAGDDARIRIRTSRWPVRLAVSDDYTGYFDIRSANSIVNFGLAGATFYECQQYWRQGVIGIAANVLEVESTNSPVVITTF</sequence>
<dbReference type="EMBL" id="MCFD01000017">
    <property type="protein sequence ID" value="ORX66204.1"/>
    <property type="molecule type" value="Genomic_DNA"/>
</dbReference>
<keyword evidence="2" id="KW-1185">Reference proteome</keyword>
<evidence type="ECO:0000313" key="1">
    <source>
        <dbReference type="EMBL" id="ORX66204.1"/>
    </source>
</evidence>
<dbReference type="AlphaFoldDB" id="A0A1Y1VZC6"/>
<evidence type="ECO:0000313" key="2">
    <source>
        <dbReference type="Proteomes" id="UP000193922"/>
    </source>
</evidence>
<organism evidence="1 2">
    <name type="scientific">Linderina pennispora</name>
    <dbReference type="NCBI Taxonomy" id="61395"/>
    <lineage>
        <taxon>Eukaryota</taxon>
        <taxon>Fungi</taxon>
        <taxon>Fungi incertae sedis</taxon>
        <taxon>Zoopagomycota</taxon>
        <taxon>Kickxellomycotina</taxon>
        <taxon>Kickxellomycetes</taxon>
        <taxon>Kickxellales</taxon>
        <taxon>Kickxellaceae</taxon>
        <taxon>Linderina</taxon>
    </lineage>
</organism>
<dbReference type="Proteomes" id="UP000193922">
    <property type="component" value="Unassembled WGS sequence"/>
</dbReference>
<dbReference type="RefSeq" id="XP_040740231.1">
    <property type="nucleotide sequence ID" value="XM_040885791.1"/>
</dbReference>
<accession>A0A1Y1VZC6</accession>
<dbReference type="GeneID" id="63802439"/>